<dbReference type="InterPro" id="IPR001223">
    <property type="entry name" value="Glyco_hydro18_cat"/>
</dbReference>
<dbReference type="Proteomes" id="UP001160390">
    <property type="component" value="Unassembled WGS sequence"/>
</dbReference>
<comment type="caution">
    <text evidence="13">The sequence shown here is derived from an EMBL/GenBank/DDBJ whole genome shotgun (WGS) entry which is preliminary data.</text>
</comment>
<comment type="catalytic activity">
    <reaction evidence="1">
        <text>Random endo-hydrolysis of N-acetyl-beta-D-glucosaminide (1-&gt;4)-beta-linkages in chitin and chitodextrins.</text>
        <dbReference type="EC" id="3.2.1.14"/>
    </reaction>
</comment>
<evidence type="ECO:0000256" key="4">
    <source>
        <dbReference type="ARBA" id="ARBA00012729"/>
    </source>
</evidence>
<evidence type="ECO:0000259" key="12">
    <source>
        <dbReference type="PROSITE" id="PS51910"/>
    </source>
</evidence>
<evidence type="ECO:0000256" key="5">
    <source>
        <dbReference type="ARBA" id="ARBA00022525"/>
    </source>
</evidence>
<keyword evidence="7" id="KW-0146">Chitin degradation</keyword>
<evidence type="ECO:0000256" key="1">
    <source>
        <dbReference type="ARBA" id="ARBA00000822"/>
    </source>
</evidence>
<evidence type="ECO:0000256" key="11">
    <source>
        <dbReference type="RuleBase" id="RU000489"/>
    </source>
</evidence>
<dbReference type="GO" id="GO:0008843">
    <property type="term" value="F:endochitinase activity"/>
    <property type="evidence" value="ECO:0007669"/>
    <property type="project" value="UniProtKB-EC"/>
</dbReference>
<keyword evidence="8" id="KW-0119">Carbohydrate metabolism</keyword>
<dbReference type="Pfam" id="PF00704">
    <property type="entry name" value="Glyco_hydro_18"/>
    <property type="match status" value="1"/>
</dbReference>
<comment type="subcellular location">
    <subcellularLocation>
        <location evidence="2">Secreted</location>
    </subcellularLocation>
</comment>
<gene>
    <name evidence="13" type="ORF">CCHLO57077_00007753</name>
</gene>
<dbReference type="Gene3D" id="3.20.20.80">
    <property type="entry name" value="Glycosidases"/>
    <property type="match status" value="1"/>
</dbReference>
<dbReference type="EC" id="3.2.1.14" evidence="4"/>
<keyword evidence="14" id="KW-1185">Reference proteome</keyword>
<reference evidence="13" key="1">
    <citation type="submission" date="2023-01" db="EMBL/GenBank/DDBJ databases">
        <authorList>
            <person name="Piombo E."/>
        </authorList>
    </citation>
    <scope>NUCLEOTIDE SEQUENCE</scope>
</reference>
<comment type="similarity">
    <text evidence="3">Belongs to the glycosyl hydrolase 18 family. Chitinase class V subfamily.</text>
</comment>
<dbReference type="SUPFAM" id="SSF51445">
    <property type="entry name" value="(Trans)glycosidases"/>
    <property type="match status" value="1"/>
</dbReference>
<dbReference type="AlphaFoldDB" id="A0AA35MEA3"/>
<evidence type="ECO:0000256" key="3">
    <source>
        <dbReference type="ARBA" id="ARBA00008682"/>
    </source>
</evidence>
<keyword evidence="6 11" id="KW-0378">Hydrolase</keyword>
<evidence type="ECO:0000256" key="10">
    <source>
        <dbReference type="ARBA" id="ARBA00023326"/>
    </source>
</evidence>
<evidence type="ECO:0000313" key="13">
    <source>
        <dbReference type="EMBL" id="CAI6095105.1"/>
    </source>
</evidence>
<dbReference type="SMART" id="SM00636">
    <property type="entry name" value="Glyco_18"/>
    <property type="match status" value="1"/>
</dbReference>
<protein>
    <recommendedName>
        <fullName evidence="4">chitinase</fullName>
        <ecNumber evidence="4">3.2.1.14</ecNumber>
    </recommendedName>
</protein>
<dbReference type="PANTHER" id="PTHR11177:SF228">
    <property type="entry name" value="CHITINASE"/>
    <property type="match status" value="1"/>
</dbReference>
<dbReference type="Gene3D" id="3.10.50.10">
    <property type="match status" value="1"/>
</dbReference>
<organism evidence="13 14">
    <name type="scientific">Clonostachys chloroleuca</name>
    <dbReference type="NCBI Taxonomy" id="1926264"/>
    <lineage>
        <taxon>Eukaryota</taxon>
        <taxon>Fungi</taxon>
        <taxon>Dikarya</taxon>
        <taxon>Ascomycota</taxon>
        <taxon>Pezizomycotina</taxon>
        <taxon>Sordariomycetes</taxon>
        <taxon>Hypocreomycetidae</taxon>
        <taxon>Hypocreales</taxon>
        <taxon>Bionectriaceae</taxon>
        <taxon>Clonostachys</taxon>
    </lineage>
</organism>
<dbReference type="PROSITE" id="PS51910">
    <property type="entry name" value="GH18_2"/>
    <property type="match status" value="1"/>
</dbReference>
<dbReference type="GO" id="GO:0005576">
    <property type="term" value="C:extracellular region"/>
    <property type="evidence" value="ECO:0007669"/>
    <property type="project" value="UniProtKB-SubCell"/>
</dbReference>
<dbReference type="InterPro" id="IPR001579">
    <property type="entry name" value="Glyco_hydro_18_chit_AS"/>
</dbReference>
<evidence type="ECO:0000256" key="2">
    <source>
        <dbReference type="ARBA" id="ARBA00004613"/>
    </source>
</evidence>
<dbReference type="GO" id="GO:0000272">
    <property type="term" value="P:polysaccharide catabolic process"/>
    <property type="evidence" value="ECO:0007669"/>
    <property type="project" value="UniProtKB-KW"/>
</dbReference>
<name>A0AA35MEA3_9HYPO</name>
<dbReference type="EMBL" id="CABFNP030001261">
    <property type="protein sequence ID" value="CAI6095105.1"/>
    <property type="molecule type" value="Genomic_DNA"/>
</dbReference>
<dbReference type="PANTHER" id="PTHR11177">
    <property type="entry name" value="CHITINASE"/>
    <property type="match status" value="1"/>
</dbReference>
<dbReference type="GO" id="GO:0006032">
    <property type="term" value="P:chitin catabolic process"/>
    <property type="evidence" value="ECO:0007669"/>
    <property type="project" value="UniProtKB-KW"/>
</dbReference>
<proteinExistence type="inferred from homology"/>
<dbReference type="GO" id="GO:0008061">
    <property type="term" value="F:chitin binding"/>
    <property type="evidence" value="ECO:0007669"/>
    <property type="project" value="InterPro"/>
</dbReference>
<dbReference type="PROSITE" id="PS01095">
    <property type="entry name" value="GH18_1"/>
    <property type="match status" value="1"/>
</dbReference>
<accession>A0AA35MEA3</accession>
<evidence type="ECO:0000256" key="8">
    <source>
        <dbReference type="ARBA" id="ARBA00023277"/>
    </source>
</evidence>
<dbReference type="InterPro" id="IPR029070">
    <property type="entry name" value="Chitinase_insertion_sf"/>
</dbReference>
<evidence type="ECO:0000256" key="9">
    <source>
        <dbReference type="ARBA" id="ARBA00023295"/>
    </source>
</evidence>
<evidence type="ECO:0000313" key="14">
    <source>
        <dbReference type="Proteomes" id="UP001160390"/>
    </source>
</evidence>
<dbReference type="InterPro" id="IPR011583">
    <property type="entry name" value="Chitinase_II/V-like_cat"/>
</dbReference>
<evidence type="ECO:0000256" key="7">
    <source>
        <dbReference type="ARBA" id="ARBA00023024"/>
    </source>
</evidence>
<keyword evidence="9 11" id="KW-0326">Glycosidase</keyword>
<dbReference type="InterPro" id="IPR050314">
    <property type="entry name" value="Glycosyl_Hydrlase_18"/>
</dbReference>
<feature type="domain" description="GH18" evidence="12">
    <location>
        <begin position="5"/>
        <end position="364"/>
    </location>
</feature>
<sequence length="364" mass="39966">MSNQFANAVYYPSWYCYKGRPPSCLDTASIRLIFYAFVGLPQTPSSRPEAKVFSVNENGTLRAIDDWADNDKVVDGEKGCLAAIAKLKSENPHIKTIVSIGGGSSSKEFPALAKSRKARRIFAQQIKEFCDAHQLDGVDIDWEHPQTPEAGQDYLLFLQAIREVLPATDYLLTSALPVGEYCLKHLDLPAVAALLDFLNLMAYDFTGGWTDVCGHHAQLLPPCVNLDEMHPTLRKSGQRGVDYIVTHGFPSRKVLLGIPVYARFFCQALGPGQLFEGAGEMDYSDLPDEWVENADVDEGCATASFVDCDGDKGFVSFDVPSTVRVKARYAKALDLGGLFYWTGAGDRTGDESLVAAGWDELQSE</sequence>
<dbReference type="InterPro" id="IPR017853">
    <property type="entry name" value="GH"/>
</dbReference>
<keyword evidence="5" id="KW-0964">Secreted</keyword>
<keyword evidence="10" id="KW-0624">Polysaccharide degradation</keyword>
<evidence type="ECO:0000256" key="6">
    <source>
        <dbReference type="ARBA" id="ARBA00022801"/>
    </source>
</evidence>